<dbReference type="Proteomes" id="UP000475928">
    <property type="component" value="Unassembled WGS sequence"/>
</dbReference>
<gene>
    <name evidence="2" type="ORF">Hs20B_07990</name>
</gene>
<evidence type="ECO:0000256" key="1">
    <source>
        <dbReference type="SAM" id="MobiDB-lite"/>
    </source>
</evidence>
<proteinExistence type="predicted"/>
<comment type="caution">
    <text evidence="2">The sequence shown here is derived from an EMBL/GenBank/DDBJ whole genome shotgun (WGS) entry which is preliminary data.</text>
</comment>
<feature type="compositionally biased region" description="Polar residues" evidence="1">
    <location>
        <begin position="172"/>
        <end position="190"/>
    </location>
</feature>
<sequence>MKKILAFLAILTTFSVTHIVKSDVVVTIKHVDKISQEVVKTEKKTYFSDDLVYVEKPQIAGYIKPDSTIGAIAKNGKTLTFYHTKAITVTLELVGKDGKVLETQTLTKPQNTAETYRAKAELAGQILASAPSQDINFDKDKKIVVKYKEKPAPAPAPVATPSEPVAPAEPVTQPSQEQSSVANQAPQQAVTPAPSQPAPSPYTIDISAPYTGYVPDTGFGQWMANHIVAHNPGSGAAFLALNVGSLARINGAVYRVSEIYRIWGPPETYPGSSEAKRYKDVYSGVDRAAVIFDGRMTLQTCADDGYSQVWIYKLAPA</sequence>
<keyword evidence="3" id="KW-1185">Reference proteome</keyword>
<accession>A0A6A0B7D2</accession>
<organism evidence="2 3">
    <name type="scientific">Pseudolactococcus insecticola</name>
    <dbReference type="NCBI Taxonomy" id="2709158"/>
    <lineage>
        <taxon>Bacteria</taxon>
        <taxon>Bacillati</taxon>
        <taxon>Bacillota</taxon>
        <taxon>Bacilli</taxon>
        <taxon>Lactobacillales</taxon>
        <taxon>Streptococcaceae</taxon>
        <taxon>Pseudolactococcus</taxon>
    </lineage>
</organism>
<name>A0A6A0B7D2_9LACT</name>
<dbReference type="EMBL" id="BLLH01000003">
    <property type="protein sequence ID" value="GFH40401.1"/>
    <property type="molecule type" value="Genomic_DNA"/>
</dbReference>
<dbReference type="AlphaFoldDB" id="A0A6A0B7D2"/>
<feature type="region of interest" description="Disordered" evidence="1">
    <location>
        <begin position="152"/>
        <end position="202"/>
    </location>
</feature>
<evidence type="ECO:0000313" key="3">
    <source>
        <dbReference type="Proteomes" id="UP000475928"/>
    </source>
</evidence>
<reference evidence="2 3" key="1">
    <citation type="submission" date="2020-02" db="EMBL/GenBank/DDBJ databases">
        <title>Draft genome sequence of Lactococcus sp. Hs20B0-1.</title>
        <authorList>
            <person name="Noda S."/>
            <person name="Yuki M."/>
            <person name="Ohkuma M."/>
        </authorList>
    </citation>
    <scope>NUCLEOTIDE SEQUENCE [LARGE SCALE GENOMIC DNA]</scope>
    <source>
        <strain evidence="2 3">Hs20B0-1</strain>
    </source>
</reference>
<feature type="compositionally biased region" description="Low complexity" evidence="1">
    <location>
        <begin position="159"/>
        <end position="171"/>
    </location>
</feature>
<dbReference type="RefSeq" id="WP_172355914.1">
    <property type="nucleotide sequence ID" value="NZ_BLLH01000003.1"/>
</dbReference>
<evidence type="ECO:0000313" key="2">
    <source>
        <dbReference type="EMBL" id="GFH40401.1"/>
    </source>
</evidence>
<protein>
    <submittedName>
        <fullName evidence="2">Uncharacterized protein</fullName>
    </submittedName>
</protein>